<dbReference type="PANTHER" id="PTHR32507:SF7">
    <property type="entry name" value="K(+)_H(+) ANTIPORTER NHAP2"/>
    <property type="match status" value="1"/>
</dbReference>
<feature type="transmembrane region" description="Helical" evidence="9">
    <location>
        <begin position="20"/>
        <end position="39"/>
    </location>
</feature>
<feature type="transmembrane region" description="Helical" evidence="9">
    <location>
        <begin position="343"/>
        <end position="368"/>
    </location>
</feature>
<evidence type="ECO:0000256" key="7">
    <source>
        <dbReference type="ARBA" id="ARBA00023065"/>
    </source>
</evidence>
<dbReference type="InterPro" id="IPR006153">
    <property type="entry name" value="Cation/H_exchanger_TM"/>
</dbReference>
<dbReference type="InterPro" id="IPR006037">
    <property type="entry name" value="RCK_C"/>
</dbReference>
<reference evidence="11 12" key="1">
    <citation type="submission" date="2024-07" db="EMBL/GenBank/DDBJ databases">
        <authorList>
            <person name="Thanompreechachai J."/>
            <person name="Duangmal K."/>
        </authorList>
    </citation>
    <scope>NUCLEOTIDE SEQUENCE [LARGE SCALE GENOMIC DNA]</scope>
    <source>
        <strain evidence="11 12">KCTC 19886</strain>
    </source>
</reference>
<dbReference type="PANTHER" id="PTHR32507">
    <property type="entry name" value="NA(+)/H(+) ANTIPORTER 1"/>
    <property type="match status" value="1"/>
</dbReference>
<evidence type="ECO:0000313" key="12">
    <source>
        <dbReference type="Proteomes" id="UP001555826"/>
    </source>
</evidence>
<feature type="transmembrane region" description="Helical" evidence="9">
    <location>
        <begin position="70"/>
        <end position="90"/>
    </location>
</feature>
<feature type="transmembrane region" description="Helical" evidence="9">
    <location>
        <begin position="284"/>
        <end position="301"/>
    </location>
</feature>
<dbReference type="SUPFAM" id="SSF116726">
    <property type="entry name" value="TrkA C-terminal domain-like"/>
    <property type="match status" value="1"/>
</dbReference>
<dbReference type="RefSeq" id="WP_367639052.1">
    <property type="nucleotide sequence ID" value="NZ_JBFNQN010000009.1"/>
</dbReference>
<dbReference type="NCBIfam" id="NF003715">
    <property type="entry name" value="PRK05326.1-2"/>
    <property type="match status" value="1"/>
</dbReference>
<evidence type="ECO:0000256" key="9">
    <source>
        <dbReference type="SAM" id="Phobius"/>
    </source>
</evidence>
<dbReference type="InterPro" id="IPR038770">
    <property type="entry name" value="Na+/solute_symporter_sf"/>
</dbReference>
<keyword evidence="7" id="KW-0406">Ion transport</keyword>
<evidence type="ECO:0000256" key="8">
    <source>
        <dbReference type="ARBA" id="ARBA00023136"/>
    </source>
</evidence>
<dbReference type="EMBL" id="JBFNQN010000009">
    <property type="protein sequence ID" value="MEW9265925.1"/>
    <property type="molecule type" value="Genomic_DNA"/>
</dbReference>
<dbReference type="Pfam" id="PF00999">
    <property type="entry name" value="Na_H_Exchanger"/>
    <property type="match status" value="1"/>
</dbReference>
<comment type="caution">
    <text evidence="11">The sequence shown here is derived from an EMBL/GenBank/DDBJ whole genome shotgun (WGS) entry which is preliminary data.</text>
</comment>
<proteinExistence type="predicted"/>
<dbReference type="Gene3D" id="3.30.70.1450">
    <property type="entry name" value="Regulator of K+ conductance, C-terminal domain"/>
    <property type="match status" value="1"/>
</dbReference>
<name>A0ABV3P8H4_9ACTN</name>
<evidence type="ECO:0000256" key="1">
    <source>
        <dbReference type="ARBA" id="ARBA00004651"/>
    </source>
</evidence>
<evidence type="ECO:0000256" key="5">
    <source>
        <dbReference type="ARBA" id="ARBA00022692"/>
    </source>
</evidence>
<evidence type="ECO:0000259" key="10">
    <source>
        <dbReference type="PROSITE" id="PS51202"/>
    </source>
</evidence>
<feature type="transmembrane region" description="Helical" evidence="9">
    <location>
        <begin position="102"/>
        <end position="125"/>
    </location>
</feature>
<dbReference type="Pfam" id="PF02080">
    <property type="entry name" value="TrkA_C"/>
    <property type="match status" value="1"/>
</dbReference>
<dbReference type="Proteomes" id="UP001555826">
    <property type="component" value="Unassembled WGS sequence"/>
</dbReference>
<protein>
    <submittedName>
        <fullName evidence="11">Potassium/proton antiporter</fullName>
    </submittedName>
</protein>
<comment type="subcellular location">
    <subcellularLocation>
        <location evidence="1">Cell membrane</location>
        <topology evidence="1">Multi-pass membrane protein</topology>
    </subcellularLocation>
</comment>
<sequence>MSTVVRALRFGMTLEEFSRVLLLASGVLLLAVLAVRLSARTGLPSLLLYLALGLVLGEDGLGIPFGDAEIAQVLGYGALVLILAEGGLTTRWDAIKGVLAPASVLATVGTTVSIGVVGVGAHLLLQTSWPVSFLLGAVVSSTDAAAVFSVLRSVPLPQRLSGVLEAESGLNDAPVVIAVIALTEVAAGHSDHAWWFYLAEAVFELGLGTVVGVGVGAAGAFLLRRSALPSSGLYPVAVLALAVGAFAVADVLHASGFLATYLCGLVLGNARLPHRHATRGFAEAFGWLAQIGLFVMLGLLANPSRLPSAVFDALLLGLVLTLLARPVSVVLSLAGFRLPRPDLAFLSWAGLRGAVPVVLATVPVVAGIDGSERLFDIVLVLVVVFTLVQAPTLAPLARTLGLVTAAPTTDLDVEVSPLGTLSADVVQVRVGPRSRLHGVEVFELRLPRGANVSLVARDGATFVPQPRTVLRHGDDLLVVTGTAERRQVEERLQAVSRDGKLAGWRQA</sequence>
<dbReference type="InterPro" id="IPR036721">
    <property type="entry name" value="RCK_C_sf"/>
</dbReference>
<feature type="domain" description="RCK C-terminal" evidence="10">
    <location>
        <begin position="413"/>
        <end position="494"/>
    </location>
</feature>
<keyword evidence="8 9" id="KW-0472">Membrane</keyword>
<dbReference type="NCBIfam" id="NF003716">
    <property type="entry name" value="PRK05326.1-3"/>
    <property type="match status" value="1"/>
</dbReference>
<accession>A0ABV3P8H4</accession>
<keyword evidence="4" id="KW-1003">Cell membrane</keyword>
<keyword evidence="6 9" id="KW-1133">Transmembrane helix</keyword>
<dbReference type="Gene3D" id="1.20.1530.20">
    <property type="match status" value="1"/>
</dbReference>
<feature type="transmembrane region" description="Helical" evidence="9">
    <location>
        <begin position="232"/>
        <end position="249"/>
    </location>
</feature>
<keyword evidence="3" id="KW-0050">Antiport</keyword>
<keyword evidence="12" id="KW-1185">Reference proteome</keyword>
<feature type="transmembrane region" description="Helical" evidence="9">
    <location>
        <begin position="313"/>
        <end position="336"/>
    </location>
</feature>
<evidence type="ECO:0000256" key="4">
    <source>
        <dbReference type="ARBA" id="ARBA00022475"/>
    </source>
</evidence>
<evidence type="ECO:0000256" key="3">
    <source>
        <dbReference type="ARBA" id="ARBA00022449"/>
    </source>
</evidence>
<dbReference type="PROSITE" id="PS51202">
    <property type="entry name" value="RCK_C"/>
    <property type="match status" value="1"/>
</dbReference>
<evidence type="ECO:0000313" key="11">
    <source>
        <dbReference type="EMBL" id="MEW9265925.1"/>
    </source>
</evidence>
<keyword evidence="2" id="KW-0813">Transport</keyword>
<feature type="transmembrane region" description="Helical" evidence="9">
    <location>
        <begin position="374"/>
        <end position="394"/>
    </location>
</feature>
<gene>
    <name evidence="11" type="ORF">AB1207_14300</name>
</gene>
<evidence type="ECO:0000256" key="2">
    <source>
        <dbReference type="ARBA" id="ARBA00022448"/>
    </source>
</evidence>
<evidence type="ECO:0000256" key="6">
    <source>
        <dbReference type="ARBA" id="ARBA00022989"/>
    </source>
</evidence>
<feature type="transmembrane region" description="Helical" evidence="9">
    <location>
        <begin position="195"/>
        <end position="223"/>
    </location>
</feature>
<organism evidence="11 12">
    <name type="scientific">Kineococcus endophyticus</name>
    <dbReference type="NCBI Taxonomy" id="1181883"/>
    <lineage>
        <taxon>Bacteria</taxon>
        <taxon>Bacillati</taxon>
        <taxon>Actinomycetota</taxon>
        <taxon>Actinomycetes</taxon>
        <taxon>Kineosporiales</taxon>
        <taxon>Kineosporiaceae</taxon>
        <taxon>Kineococcus</taxon>
    </lineage>
</organism>
<keyword evidence="5 9" id="KW-0812">Transmembrane</keyword>